<dbReference type="Pfam" id="PF12937">
    <property type="entry name" value="F-box-like"/>
    <property type="match status" value="1"/>
</dbReference>
<comment type="caution">
    <text evidence="2">The sequence shown here is derived from an EMBL/GenBank/DDBJ whole genome shotgun (WGS) entry which is preliminary data.</text>
</comment>
<organism evidence="2 3">
    <name type="scientific">Marasmius tenuissimus</name>
    <dbReference type="NCBI Taxonomy" id="585030"/>
    <lineage>
        <taxon>Eukaryota</taxon>
        <taxon>Fungi</taxon>
        <taxon>Dikarya</taxon>
        <taxon>Basidiomycota</taxon>
        <taxon>Agaricomycotina</taxon>
        <taxon>Agaricomycetes</taxon>
        <taxon>Agaricomycetidae</taxon>
        <taxon>Agaricales</taxon>
        <taxon>Marasmiineae</taxon>
        <taxon>Marasmiaceae</taxon>
        <taxon>Marasmius</taxon>
    </lineage>
</organism>
<feature type="domain" description="F-box" evidence="1">
    <location>
        <begin position="74"/>
        <end position="131"/>
    </location>
</feature>
<proteinExistence type="predicted"/>
<evidence type="ECO:0000313" key="3">
    <source>
        <dbReference type="Proteomes" id="UP001437256"/>
    </source>
</evidence>
<sequence length="522" mass="58388">MLLYSQFQNVLNTNYPASSLEIGQIEELLIQPTQELNRLNSEIHHLRSTLGYLLSQREKLQSFVNSHRALISPIRRLPPEVLSEIFVHCLQDKDRNPTRSVTEAPLLLTFVCRRWREIALSTARLWRGIHIYFPSVTKRHEQRFKEIAERRSEGVKAWLSRSGSLPLSISLVVGLNRDRIALEEVVKPLLDVFFSFSHKWGDIVLRVPSGLLKVIEQTAKPEELKQLRTLSVDYDMATRQLLVLGPVANNDAANQAVPLAGLICKAPALRQLTVHEPIQNVYKLDVDWSKLTHFRAETGMSGAQKPEDILRVLSRGAPSLQSVILAAGFRPPYTSSLPPEEGGGGDITITLPSLHTLSLMLQFEIPLIHLHGLNPVPQALPDNRAVGGQVQALFDTICTPNLKHLTVRFGNIIDPFEGPVPPRVPFLQSLLRSECRLESLDIGFVMTKAALVECLTSVPTLKSLTIDECLWTVLRDRQRMAFLNHQNPMVGCDHARVDCGECDPDGRVSRVFDADVGVDAVS</sequence>
<evidence type="ECO:0000259" key="1">
    <source>
        <dbReference type="Pfam" id="PF12937"/>
    </source>
</evidence>
<accession>A0ABR3A4Y4</accession>
<dbReference type="InterPro" id="IPR001810">
    <property type="entry name" value="F-box_dom"/>
</dbReference>
<keyword evidence="3" id="KW-1185">Reference proteome</keyword>
<gene>
    <name evidence="2" type="ORF">AAF712_004479</name>
</gene>
<dbReference type="Proteomes" id="UP001437256">
    <property type="component" value="Unassembled WGS sequence"/>
</dbReference>
<dbReference type="EMBL" id="JBBXMP010000018">
    <property type="protein sequence ID" value="KAL0068401.1"/>
    <property type="molecule type" value="Genomic_DNA"/>
</dbReference>
<protein>
    <recommendedName>
        <fullName evidence="1">F-box domain-containing protein</fullName>
    </recommendedName>
</protein>
<reference evidence="2 3" key="1">
    <citation type="submission" date="2024-05" db="EMBL/GenBank/DDBJ databases">
        <title>A draft genome resource for the thread blight pathogen Marasmius tenuissimus strain MS-2.</title>
        <authorList>
            <person name="Yulfo-Soto G.E."/>
            <person name="Baruah I.K."/>
            <person name="Amoako-Attah I."/>
            <person name="Bukari Y."/>
            <person name="Meinhardt L.W."/>
            <person name="Bailey B.A."/>
            <person name="Cohen S.P."/>
        </authorList>
    </citation>
    <scope>NUCLEOTIDE SEQUENCE [LARGE SCALE GENOMIC DNA]</scope>
    <source>
        <strain evidence="2 3">MS-2</strain>
    </source>
</reference>
<name>A0ABR3A4Y4_9AGAR</name>
<dbReference type="Gene3D" id="1.20.1280.50">
    <property type="match status" value="1"/>
</dbReference>
<evidence type="ECO:0000313" key="2">
    <source>
        <dbReference type="EMBL" id="KAL0068401.1"/>
    </source>
</evidence>